<organism evidence="4 5">
    <name type="scientific">Euphydryas editha</name>
    <name type="common">Edith's checkerspot</name>
    <dbReference type="NCBI Taxonomy" id="104508"/>
    <lineage>
        <taxon>Eukaryota</taxon>
        <taxon>Metazoa</taxon>
        <taxon>Ecdysozoa</taxon>
        <taxon>Arthropoda</taxon>
        <taxon>Hexapoda</taxon>
        <taxon>Insecta</taxon>
        <taxon>Pterygota</taxon>
        <taxon>Neoptera</taxon>
        <taxon>Endopterygota</taxon>
        <taxon>Lepidoptera</taxon>
        <taxon>Glossata</taxon>
        <taxon>Ditrysia</taxon>
        <taxon>Papilionoidea</taxon>
        <taxon>Nymphalidae</taxon>
        <taxon>Nymphalinae</taxon>
        <taxon>Euphydryas</taxon>
    </lineage>
</organism>
<dbReference type="InterPro" id="IPR013083">
    <property type="entry name" value="Znf_RING/FYVE/PHD"/>
</dbReference>
<evidence type="ECO:0000256" key="2">
    <source>
        <dbReference type="SAM" id="MobiDB-lite"/>
    </source>
</evidence>
<dbReference type="SUPFAM" id="SSF57903">
    <property type="entry name" value="FYVE/PHD zinc finger"/>
    <property type="match status" value="1"/>
</dbReference>
<evidence type="ECO:0000313" key="5">
    <source>
        <dbReference type="Proteomes" id="UP001153954"/>
    </source>
</evidence>
<reference evidence="4" key="1">
    <citation type="submission" date="2022-03" db="EMBL/GenBank/DDBJ databases">
        <authorList>
            <person name="Tunstrom K."/>
        </authorList>
    </citation>
    <scope>NUCLEOTIDE SEQUENCE</scope>
</reference>
<feature type="compositionally biased region" description="Gly residues" evidence="2">
    <location>
        <begin position="87"/>
        <end position="99"/>
    </location>
</feature>
<dbReference type="InterPro" id="IPR014720">
    <property type="entry name" value="dsRBD_dom"/>
</dbReference>
<keyword evidence="1" id="KW-0694">RNA-binding</keyword>
<dbReference type="Gene3D" id="3.30.40.10">
    <property type="entry name" value="Zinc/RING finger domain, C3HC4 (zinc finger)"/>
    <property type="match status" value="1"/>
</dbReference>
<sequence length="182" mass="19570">MKYEYCKATRGGATDCIICTKCKKEYLFQCLFPSKNNKDIPIDNKKSWICPECSITQPRHLNKDNTPVHIGDGVGGGQRGGRRGRCGGRGGAGGAGGAKGKPKELPANAASMHPCSLLTYMRPRLEYREVGASGAPPHNTLFTMAIDVDGTTYVGQASNKKEARKAAAKSACEAIFNIKFEN</sequence>
<evidence type="ECO:0000256" key="1">
    <source>
        <dbReference type="PROSITE-ProRule" id="PRU00266"/>
    </source>
</evidence>
<gene>
    <name evidence="4" type="ORF">EEDITHA_LOCUS11209</name>
</gene>
<accession>A0AAU9UCP5</accession>
<dbReference type="EMBL" id="CAKOGL010000016">
    <property type="protein sequence ID" value="CAH2095793.1"/>
    <property type="molecule type" value="Genomic_DNA"/>
</dbReference>
<name>A0AAU9UCP5_EUPED</name>
<dbReference type="SUPFAM" id="SSF54768">
    <property type="entry name" value="dsRNA-binding domain-like"/>
    <property type="match status" value="1"/>
</dbReference>
<dbReference type="SMART" id="SM00358">
    <property type="entry name" value="DSRM"/>
    <property type="match status" value="1"/>
</dbReference>
<dbReference type="AlphaFoldDB" id="A0AAU9UCP5"/>
<evidence type="ECO:0000313" key="4">
    <source>
        <dbReference type="EMBL" id="CAH2095793.1"/>
    </source>
</evidence>
<dbReference type="GO" id="GO:0010468">
    <property type="term" value="P:regulation of gene expression"/>
    <property type="evidence" value="ECO:0007669"/>
    <property type="project" value="UniProtKB-ARBA"/>
</dbReference>
<protein>
    <recommendedName>
        <fullName evidence="3">DRBM domain-containing protein</fullName>
    </recommendedName>
</protein>
<evidence type="ECO:0000259" key="3">
    <source>
        <dbReference type="PROSITE" id="PS50137"/>
    </source>
</evidence>
<dbReference type="GO" id="GO:0003723">
    <property type="term" value="F:RNA binding"/>
    <property type="evidence" value="ECO:0007669"/>
    <property type="project" value="UniProtKB-UniRule"/>
</dbReference>
<keyword evidence="5" id="KW-1185">Reference proteome</keyword>
<dbReference type="Gene3D" id="3.30.160.20">
    <property type="match status" value="1"/>
</dbReference>
<dbReference type="PROSITE" id="PS50137">
    <property type="entry name" value="DS_RBD"/>
    <property type="match status" value="1"/>
</dbReference>
<proteinExistence type="predicted"/>
<dbReference type="InterPro" id="IPR011011">
    <property type="entry name" value="Znf_FYVE_PHD"/>
</dbReference>
<dbReference type="Pfam" id="PF00035">
    <property type="entry name" value="dsrm"/>
    <property type="match status" value="1"/>
</dbReference>
<feature type="region of interest" description="Disordered" evidence="2">
    <location>
        <begin position="64"/>
        <end position="105"/>
    </location>
</feature>
<feature type="domain" description="DRBM" evidence="3">
    <location>
        <begin position="126"/>
        <end position="177"/>
    </location>
</feature>
<comment type="caution">
    <text evidence="4">The sequence shown here is derived from an EMBL/GenBank/DDBJ whole genome shotgun (WGS) entry which is preliminary data.</text>
</comment>
<dbReference type="Proteomes" id="UP001153954">
    <property type="component" value="Unassembled WGS sequence"/>
</dbReference>